<reference evidence="1 2" key="1">
    <citation type="journal article" date="2018" name="Front. Plant Sci.">
        <title>Red Clover (Trifolium pratense) and Zigzag Clover (T. medium) - A Picture of Genomic Similarities and Differences.</title>
        <authorList>
            <person name="Dluhosova J."/>
            <person name="Istvanek J."/>
            <person name="Nedelnik J."/>
            <person name="Repkova J."/>
        </authorList>
    </citation>
    <scope>NUCLEOTIDE SEQUENCE [LARGE SCALE GENOMIC DNA]</scope>
    <source>
        <strain evidence="2">cv. 10/8</strain>
        <tissue evidence="1">Leaf</tissue>
    </source>
</reference>
<accession>A0A392R3N8</accession>
<keyword evidence="2" id="KW-1185">Reference proteome</keyword>
<organism evidence="1 2">
    <name type="scientific">Trifolium medium</name>
    <dbReference type="NCBI Taxonomy" id="97028"/>
    <lineage>
        <taxon>Eukaryota</taxon>
        <taxon>Viridiplantae</taxon>
        <taxon>Streptophyta</taxon>
        <taxon>Embryophyta</taxon>
        <taxon>Tracheophyta</taxon>
        <taxon>Spermatophyta</taxon>
        <taxon>Magnoliopsida</taxon>
        <taxon>eudicotyledons</taxon>
        <taxon>Gunneridae</taxon>
        <taxon>Pentapetalae</taxon>
        <taxon>rosids</taxon>
        <taxon>fabids</taxon>
        <taxon>Fabales</taxon>
        <taxon>Fabaceae</taxon>
        <taxon>Papilionoideae</taxon>
        <taxon>50 kb inversion clade</taxon>
        <taxon>NPAAA clade</taxon>
        <taxon>Hologalegina</taxon>
        <taxon>IRL clade</taxon>
        <taxon>Trifolieae</taxon>
        <taxon>Trifolium</taxon>
    </lineage>
</organism>
<evidence type="ECO:0000313" key="2">
    <source>
        <dbReference type="Proteomes" id="UP000265520"/>
    </source>
</evidence>
<comment type="caution">
    <text evidence="1">The sequence shown here is derived from an EMBL/GenBank/DDBJ whole genome shotgun (WGS) entry which is preliminary data.</text>
</comment>
<proteinExistence type="predicted"/>
<name>A0A392R3N8_9FABA</name>
<evidence type="ECO:0000313" key="1">
    <source>
        <dbReference type="EMBL" id="MCI30714.1"/>
    </source>
</evidence>
<dbReference type="Proteomes" id="UP000265520">
    <property type="component" value="Unassembled WGS sequence"/>
</dbReference>
<sequence>MTLVVLVPLPPLAVVERLHLCQVFVPFPAL</sequence>
<dbReference type="EMBL" id="LXQA010181628">
    <property type="protein sequence ID" value="MCI30714.1"/>
    <property type="molecule type" value="Genomic_DNA"/>
</dbReference>
<feature type="non-terminal residue" evidence="1">
    <location>
        <position position="30"/>
    </location>
</feature>
<protein>
    <submittedName>
        <fullName evidence="1">Uncharacterized protein</fullName>
    </submittedName>
</protein>
<dbReference type="AlphaFoldDB" id="A0A392R3N8"/>